<dbReference type="InterPro" id="IPR023365">
    <property type="entry name" value="Sortase_dom-sf"/>
</dbReference>
<dbReference type="Pfam" id="PF04203">
    <property type="entry name" value="Sortase"/>
    <property type="match status" value="1"/>
</dbReference>
<dbReference type="InterPro" id="IPR009835">
    <property type="entry name" value="SrtB"/>
</dbReference>
<accession>A0A9D1GTA1</accession>
<evidence type="ECO:0000313" key="5">
    <source>
        <dbReference type="Proteomes" id="UP000824136"/>
    </source>
</evidence>
<feature type="active site" description="Acyl-thioester intermediate" evidence="2">
    <location>
        <position position="318"/>
    </location>
</feature>
<dbReference type="InterPro" id="IPR005754">
    <property type="entry name" value="Sortase"/>
</dbReference>
<feature type="compositionally biased region" description="Low complexity" evidence="3">
    <location>
        <begin position="81"/>
        <end position="94"/>
    </location>
</feature>
<feature type="region of interest" description="Disordered" evidence="3">
    <location>
        <begin position="79"/>
        <end position="128"/>
    </location>
</feature>
<evidence type="ECO:0000256" key="3">
    <source>
        <dbReference type="SAM" id="MobiDB-lite"/>
    </source>
</evidence>
<gene>
    <name evidence="4" type="ORF">IAC39_04235</name>
</gene>
<feature type="active site" description="Proton donor/acceptor" evidence="2">
    <location>
        <position position="215"/>
    </location>
</feature>
<reference evidence="4" key="2">
    <citation type="journal article" date="2021" name="PeerJ">
        <title>Extensive microbial diversity within the chicken gut microbiome revealed by metagenomics and culture.</title>
        <authorList>
            <person name="Gilroy R."/>
            <person name="Ravi A."/>
            <person name="Getino M."/>
            <person name="Pursley I."/>
            <person name="Horton D.L."/>
            <person name="Alikhan N.F."/>
            <person name="Baker D."/>
            <person name="Gharbi K."/>
            <person name="Hall N."/>
            <person name="Watson M."/>
            <person name="Adriaenssens E.M."/>
            <person name="Foster-Nyarko E."/>
            <person name="Jarju S."/>
            <person name="Secka A."/>
            <person name="Antonio M."/>
            <person name="Oren A."/>
            <person name="Chaudhuri R.R."/>
            <person name="La Ragione R."/>
            <person name="Hildebrand F."/>
            <person name="Pallen M.J."/>
        </authorList>
    </citation>
    <scope>NUCLEOTIDE SEQUENCE</scope>
    <source>
        <strain evidence="4">CHK33-4379</strain>
    </source>
</reference>
<proteinExistence type="predicted"/>
<name>A0A9D1GTA1_9FIRM</name>
<organism evidence="4 5">
    <name type="scientific">Candidatus Faeciplasma pullistercoris</name>
    <dbReference type="NCBI Taxonomy" id="2840800"/>
    <lineage>
        <taxon>Bacteria</taxon>
        <taxon>Bacillati</taxon>
        <taxon>Bacillota</taxon>
        <taxon>Clostridia</taxon>
        <taxon>Eubacteriales</taxon>
        <taxon>Oscillospiraceae</taxon>
        <taxon>Oscillospiraceae incertae sedis</taxon>
        <taxon>Candidatus Faeciplasma</taxon>
    </lineage>
</organism>
<feature type="region of interest" description="Disordered" evidence="3">
    <location>
        <begin position="372"/>
        <end position="394"/>
    </location>
</feature>
<protein>
    <submittedName>
        <fullName evidence="4">Class B sortase</fullName>
    </submittedName>
</protein>
<comment type="caution">
    <text evidence="4">The sequence shown here is derived from an EMBL/GenBank/DDBJ whole genome shotgun (WGS) entry which is preliminary data.</text>
</comment>
<reference evidence="4" key="1">
    <citation type="submission" date="2020-10" db="EMBL/GenBank/DDBJ databases">
        <authorList>
            <person name="Gilroy R."/>
        </authorList>
    </citation>
    <scope>NUCLEOTIDE SEQUENCE</scope>
    <source>
        <strain evidence="4">CHK33-4379</strain>
    </source>
</reference>
<feature type="compositionally biased region" description="Acidic residues" evidence="3">
    <location>
        <begin position="113"/>
        <end position="124"/>
    </location>
</feature>
<sequence>MSMLNEVRPADAVKRDRSFTGRLKEIIPWKGDDVKEIIRKVVYISAVAVLIFSAYNAVEYKFGSTEMWEDNDYLSSLYHNSSTDDSSGDTSVSTPADDGNQGDNAGAILPTDDSSEQPEQADDPVDSKYPAGMLDRFKALYDINPDIIGWLTIDGLANDKGENYIDYPVMQTTDNDYYLNHDFLRTEKSYGALFADYHVKITKDSGPQNTIIYGHNMGAGTFFSHLHDYKKRASVVSENRIITFSTLYEENDYIIIGCFLTGIREDQDNIPVFRYHLIFDFEDITDFDYWYQNVLYRNYYITDIDCNENDEYLTLSTCSTEIADSRFVVIARKLREGEDPSVYNYYSNPDVRKPAAFYIAYDMDIPDDDGPNYKYYGKEETATTESEGIENNDE</sequence>
<evidence type="ECO:0000256" key="1">
    <source>
        <dbReference type="ARBA" id="ARBA00022801"/>
    </source>
</evidence>
<evidence type="ECO:0000313" key="4">
    <source>
        <dbReference type="EMBL" id="HIT58904.1"/>
    </source>
</evidence>
<dbReference type="CDD" id="cd05826">
    <property type="entry name" value="Sortase_B"/>
    <property type="match status" value="1"/>
</dbReference>
<dbReference type="GO" id="GO:0016787">
    <property type="term" value="F:hydrolase activity"/>
    <property type="evidence" value="ECO:0007669"/>
    <property type="project" value="UniProtKB-KW"/>
</dbReference>
<dbReference type="SUPFAM" id="SSF63817">
    <property type="entry name" value="Sortase"/>
    <property type="match status" value="1"/>
</dbReference>
<evidence type="ECO:0000256" key="2">
    <source>
        <dbReference type="PIRSR" id="PIRSR605754-1"/>
    </source>
</evidence>
<dbReference type="Gene3D" id="2.40.260.10">
    <property type="entry name" value="Sortase"/>
    <property type="match status" value="1"/>
</dbReference>
<keyword evidence="1" id="KW-0378">Hydrolase</keyword>
<dbReference type="Proteomes" id="UP000824136">
    <property type="component" value="Unassembled WGS sequence"/>
</dbReference>
<dbReference type="AlphaFoldDB" id="A0A9D1GTA1"/>
<dbReference type="EMBL" id="DVLL01000016">
    <property type="protein sequence ID" value="HIT58904.1"/>
    <property type="molecule type" value="Genomic_DNA"/>
</dbReference>